<feature type="compositionally biased region" description="Polar residues" evidence="2">
    <location>
        <begin position="67"/>
        <end position="77"/>
    </location>
</feature>
<evidence type="ECO:0008006" key="6">
    <source>
        <dbReference type="Google" id="ProtNLM"/>
    </source>
</evidence>
<feature type="compositionally biased region" description="Pro residues" evidence="2">
    <location>
        <begin position="38"/>
        <end position="49"/>
    </location>
</feature>
<organism evidence="4 5">
    <name type="scientific">Scytalidium lignicola</name>
    <name type="common">Hyphomycete</name>
    <dbReference type="NCBI Taxonomy" id="5539"/>
    <lineage>
        <taxon>Eukaryota</taxon>
        <taxon>Fungi</taxon>
        <taxon>Dikarya</taxon>
        <taxon>Ascomycota</taxon>
        <taxon>Pezizomycotina</taxon>
        <taxon>Leotiomycetes</taxon>
        <taxon>Leotiomycetes incertae sedis</taxon>
        <taxon>Scytalidium</taxon>
    </lineage>
</organism>
<evidence type="ECO:0000256" key="2">
    <source>
        <dbReference type="SAM" id="MobiDB-lite"/>
    </source>
</evidence>
<protein>
    <recommendedName>
        <fullName evidence="6">Ubiquitination network signaling protein</fullName>
    </recommendedName>
</protein>
<feature type="compositionally biased region" description="Polar residues" evidence="2">
    <location>
        <begin position="872"/>
        <end position="901"/>
    </location>
</feature>
<evidence type="ECO:0000313" key="5">
    <source>
        <dbReference type="Proteomes" id="UP000258309"/>
    </source>
</evidence>
<sequence length="962" mass="103564">AGNHRDTRHENGLVGPGRRVQKQKSNGHLNGQARPSESVPPTPPLPASPPFTNGHANGNGHARQHAGSITDSDSTKMASMDSLRRPSVTGYDESSSSESYHNIPTISVSHHQNHRQIDVNNAKNPAVHRDTSALGFALTVLKSCPLYDTIAILIVLLQIPPTFLSIVHLLFATLTFVPPSATTNVGFSFTDVFEGTLGTPSVATIVVVDLIVLLVWLFLWSPLQDIALDLAQTVIALTLGGGTSGREAGANNVLVCFGIVAISRVLRSGSIKQAGLRALLSSSGGFLGSSDPDDPLEVAPHSGKGKGAHGWIRSILAIHILTQGVVRYIRDWYVRREKRDASASTFGDPEAAKGAFFDVGNESSTPHAQSTETESSIPLPTSNPITTKKKRKQSALVRTRQPLWAALASTKIVMVKEYESSHAAAESAGTNATDVNNLGNAPFDSESDRIWITYVGFDEVYFNTSFFPAYSPAQNASGEAGKLAPPTAVEIDKTKPFFVKVNNAAWQPTRINTIVDAIPGRDVRWSGEIVGLAPMSNYQFDFVSTIDGSIVFSTSVRTLPAPTADMAAAAGLAPNGQRAGRPGSPITTLKASIASSEVKLAEERNRQKRERKEQRAKLNTARKEIENLSNSIASSGGNDDRLRQKVQQSNLHMKQAEEALLSLASQIQSLQSIPTDEAGEWKSAKEVFQAEREVHKQYRQEYHCVKQSMEKDVQTLSSELATLQQKHERMQSRIAKLNGEHDRIADANARGLDEAQLKATQRQAKESERAKIEMLYLERLHSLTAQIQDTSNNLQAVLTTIDTLQQAEFFAAQQVQQAQQAQTQVQPSPTNSMSHVPNPYDISADGTAAASAMAVSNYPWYPSVPAFVSMQGSSSAQGRRTRGRSSSMLSNVSGFTQSSNEEPPLLGGGPLAHLKMNEKRSDESSSASGSGSGTGSGSGSVSDPKSPNGKPAYTATTPWAEK</sequence>
<feature type="transmembrane region" description="Helical" evidence="3">
    <location>
        <begin position="150"/>
        <end position="177"/>
    </location>
</feature>
<feature type="region of interest" description="Disordered" evidence="2">
    <location>
        <begin position="597"/>
        <end position="640"/>
    </location>
</feature>
<keyword evidence="3" id="KW-0472">Membrane</keyword>
<evidence type="ECO:0000256" key="3">
    <source>
        <dbReference type="SAM" id="Phobius"/>
    </source>
</evidence>
<dbReference type="Proteomes" id="UP000258309">
    <property type="component" value="Unassembled WGS sequence"/>
</dbReference>
<evidence type="ECO:0000256" key="1">
    <source>
        <dbReference type="SAM" id="Coils"/>
    </source>
</evidence>
<feature type="transmembrane region" description="Helical" evidence="3">
    <location>
        <begin position="197"/>
        <end position="219"/>
    </location>
</feature>
<keyword evidence="3" id="KW-1133">Transmembrane helix</keyword>
<feature type="non-terminal residue" evidence="4">
    <location>
        <position position="962"/>
    </location>
</feature>
<feature type="region of interest" description="Disordered" evidence="2">
    <location>
        <begin position="356"/>
        <end position="394"/>
    </location>
</feature>
<proteinExistence type="predicted"/>
<feature type="compositionally biased region" description="Basic and acidic residues" evidence="2">
    <location>
        <begin position="1"/>
        <end position="11"/>
    </location>
</feature>
<feature type="region of interest" description="Disordered" evidence="2">
    <location>
        <begin position="872"/>
        <end position="962"/>
    </location>
</feature>
<reference evidence="4 5" key="1">
    <citation type="submission" date="2018-05" db="EMBL/GenBank/DDBJ databases">
        <title>Draft genome sequence of Scytalidium lignicola DSM 105466, a ubiquitous saprotrophic fungus.</title>
        <authorList>
            <person name="Buettner E."/>
            <person name="Gebauer A.M."/>
            <person name="Hofrichter M."/>
            <person name="Liers C."/>
            <person name="Kellner H."/>
        </authorList>
    </citation>
    <scope>NUCLEOTIDE SEQUENCE [LARGE SCALE GENOMIC DNA]</scope>
    <source>
        <strain evidence="4 5">DSM 105466</strain>
    </source>
</reference>
<keyword evidence="1" id="KW-0175">Coiled coil</keyword>
<dbReference type="EMBL" id="NCSJ02000177">
    <property type="protein sequence ID" value="RFU28063.1"/>
    <property type="molecule type" value="Genomic_DNA"/>
</dbReference>
<dbReference type="OMA" id="NNAFWQP"/>
<feature type="compositionally biased region" description="Polar residues" evidence="2">
    <location>
        <begin position="627"/>
        <end position="637"/>
    </location>
</feature>
<feature type="region of interest" description="Disordered" evidence="2">
    <location>
        <begin position="820"/>
        <end position="841"/>
    </location>
</feature>
<comment type="caution">
    <text evidence="4">The sequence shown here is derived from an EMBL/GenBank/DDBJ whole genome shotgun (WGS) entry which is preliminary data.</text>
</comment>
<feature type="region of interest" description="Disordered" evidence="2">
    <location>
        <begin position="1"/>
        <end position="101"/>
    </location>
</feature>
<feature type="compositionally biased region" description="Polar residues" evidence="2">
    <location>
        <begin position="361"/>
        <end position="386"/>
    </location>
</feature>
<dbReference type="STRING" id="5539.A0A3E2H4U9"/>
<feature type="compositionally biased region" description="Polar residues" evidence="2">
    <location>
        <begin position="92"/>
        <end position="101"/>
    </location>
</feature>
<accession>A0A3E2H4U9</accession>
<keyword evidence="5" id="KW-1185">Reference proteome</keyword>
<evidence type="ECO:0000313" key="4">
    <source>
        <dbReference type="EMBL" id="RFU28063.1"/>
    </source>
</evidence>
<dbReference type="OrthoDB" id="4158994at2759"/>
<gene>
    <name evidence="4" type="ORF">B7463_g8264</name>
</gene>
<feature type="non-terminal residue" evidence="4">
    <location>
        <position position="1"/>
    </location>
</feature>
<dbReference type="AlphaFoldDB" id="A0A3E2H4U9"/>
<feature type="coiled-coil region" evidence="1">
    <location>
        <begin position="706"/>
        <end position="740"/>
    </location>
</feature>
<keyword evidence="3" id="KW-0812">Transmembrane</keyword>
<feature type="compositionally biased region" description="Basic and acidic residues" evidence="2">
    <location>
        <begin position="599"/>
        <end position="626"/>
    </location>
</feature>
<name>A0A3E2H4U9_SCYLI</name>